<dbReference type="AlphaFoldDB" id="A0A266N5E8"/>
<comment type="caution">
    <text evidence="2">The sequence shown here is derived from an EMBL/GenBank/DDBJ whole genome shotgun (WGS) entry which is preliminary data.</text>
</comment>
<proteinExistence type="predicted"/>
<evidence type="ECO:0000313" key="3">
    <source>
        <dbReference type="Proteomes" id="UP000215788"/>
    </source>
</evidence>
<name>A0A266N5E8_9PSED</name>
<keyword evidence="1" id="KW-0732">Signal</keyword>
<organism evidence="2 3">
    <name type="scientific">Pseudomonas lundensis</name>
    <dbReference type="NCBI Taxonomy" id="86185"/>
    <lineage>
        <taxon>Bacteria</taxon>
        <taxon>Pseudomonadati</taxon>
        <taxon>Pseudomonadota</taxon>
        <taxon>Gammaproteobacteria</taxon>
        <taxon>Pseudomonadales</taxon>
        <taxon>Pseudomonadaceae</taxon>
        <taxon>Pseudomonas</taxon>
    </lineage>
</organism>
<sequence>MILMKNYNNSKKLFRRIISASLGVLFSTFMMFSATASAAALCEGRWVLVGGIPCDMLPIGGGSVTCLFFGKDINANGTIEGHSADVCMLLDADNRQRSFPCVDACNYTNNCEHKYCMNTDAIKDARKEAGLHLKKTE</sequence>
<feature type="signal peptide" evidence="1">
    <location>
        <begin position="1"/>
        <end position="38"/>
    </location>
</feature>
<evidence type="ECO:0000256" key="1">
    <source>
        <dbReference type="SAM" id="SignalP"/>
    </source>
</evidence>
<feature type="chain" id="PRO_5013193129" description="Lipoprotein" evidence="1">
    <location>
        <begin position="39"/>
        <end position="137"/>
    </location>
</feature>
<dbReference type="Proteomes" id="UP000215788">
    <property type="component" value="Unassembled WGS sequence"/>
</dbReference>
<accession>A0A266N5E8</accession>
<evidence type="ECO:0008006" key="4">
    <source>
        <dbReference type="Google" id="ProtNLM"/>
    </source>
</evidence>
<evidence type="ECO:0000313" key="2">
    <source>
        <dbReference type="EMBL" id="OZY57721.1"/>
    </source>
</evidence>
<gene>
    <name evidence="2" type="ORF">CJF39_20010</name>
</gene>
<reference evidence="2 3" key="1">
    <citation type="submission" date="2017-08" db="EMBL/GenBank/DDBJ databases">
        <title>Genomic and metabolic characterisation of spoilage-associated Pseudomonas species.</title>
        <authorList>
            <person name="Stanborough T."/>
            <person name="Fegan N."/>
            <person name="Powell S.M."/>
            <person name="Singh T."/>
            <person name="Tamplin M.L."/>
            <person name="Chandry P.S."/>
        </authorList>
    </citation>
    <scope>NUCLEOTIDE SEQUENCE [LARGE SCALE GENOMIC DNA]</scope>
    <source>
        <strain evidence="2 3">L1802</strain>
    </source>
</reference>
<protein>
    <recommendedName>
        <fullName evidence="4">Lipoprotein</fullName>
    </recommendedName>
</protein>
<dbReference type="EMBL" id="NQKI01000043">
    <property type="protein sequence ID" value="OZY57721.1"/>
    <property type="molecule type" value="Genomic_DNA"/>
</dbReference>